<sequence>SNSQVSNLPMYSSKLIFPSPFLSIKSVIVCPTYANLSLLSSGVSWSKVLASSLPRKASWSYWKLTWHLPTLPEVTKPGSMTMGLRCLLATEGCSHNTSAVPRAESIHATPY</sequence>
<evidence type="ECO:0000313" key="1">
    <source>
        <dbReference type="Ensembl" id="ENSNBRP00000012084.1"/>
    </source>
</evidence>
<dbReference type="GeneTree" id="ENSGT00940000174513"/>
<dbReference type="AlphaFoldDB" id="A0A3Q4MJG7"/>
<name>A0A3Q4MJG7_NEOBR</name>
<dbReference type="Proteomes" id="UP000261580">
    <property type="component" value="Unassembled WGS sequence"/>
</dbReference>
<protein>
    <submittedName>
        <fullName evidence="1">Uncharacterized protein</fullName>
    </submittedName>
</protein>
<reference evidence="1" key="1">
    <citation type="submission" date="2025-08" db="UniProtKB">
        <authorList>
            <consortium name="Ensembl"/>
        </authorList>
    </citation>
    <scope>IDENTIFICATION</scope>
</reference>
<proteinExistence type="predicted"/>
<dbReference type="Ensembl" id="ENSNBRT00000012425.1">
    <property type="protein sequence ID" value="ENSNBRP00000012084.1"/>
    <property type="gene ID" value="ENSNBRG00000009437.1"/>
</dbReference>
<reference evidence="1" key="2">
    <citation type="submission" date="2025-09" db="UniProtKB">
        <authorList>
            <consortium name="Ensembl"/>
        </authorList>
    </citation>
    <scope>IDENTIFICATION</scope>
</reference>
<accession>A0A3Q4MJG7</accession>
<evidence type="ECO:0000313" key="2">
    <source>
        <dbReference type="Proteomes" id="UP000261580"/>
    </source>
</evidence>
<keyword evidence="2" id="KW-1185">Reference proteome</keyword>
<organism evidence="1 2">
    <name type="scientific">Neolamprologus brichardi</name>
    <name type="common">Fairy cichlid</name>
    <name type="synonym">Lamprologus brichardi</name>
    <dbReference type="NCBI Taxonomy" id="32507"/>
    <lineage>
        <taxon>Eukaryota</taxon>
        <taxon>Metazoa</taxon>
        <taxon>Chordata</taxon>
        <taxon>Craniata</taxon>
        <taxon>Vertebrata</taxon>
        <taxon>Euteleostomi</taxon>
        <taxon>Actinopterygii</taxon>
        <taxon>Neopterygii</taxon>
        <taxon>Teleostei</taxon>
        <taxon>Neoteleostei</taxon>
        <taxon>Acanthomorphata</taxon>
        <taxon>Ovalentaria</taxon>
        <taxon>Cichlomorphae</taxon>
        <taxon>Cichliformes</taxon>
        <taxon>Cichlidae</taxon>
        <taxon>African cichlids</taxon>
        <taxon>Pseudocrenilabrinae</taxon>
        <taxon>Lamprologini</taxon>
        <taxon>Neolamprologus</taxon>
    </lineage>
</organism>